<name>A0ABM6WPC3_9RHOB</name>
<proteinExistence type="predicted"/>
<evidence type="ECO:0000259" key="3">
    <source>
        <dbReference type="Pfam" id="PF12804"/>
    </source>
</evidence>
<dbReference type="InterPro" id="IPR029044">
    <property type="entry name" value="Nucleotide-diphossugar_trans"/>
</dbReference>
<dbReference type="Pfam" id="PF12804">
    <property type="entry name" value="NTP_transf_3"/>
    <property type="match status" value="1"/>
</dbReference>
<accession>A0ABM6WPC3</accession>
<keyword evidence="1" id="KW-0460">Magnesium</keyword>
<keyword evidence="5" id="KW-1185">Reference proteome</keyword>
<dbReference type="RefSeq" id="WP_112887377.1">
    <property type="nucleotide sequence ID" value="NZ_CP030239.1"/>
</dbReference>
<feature type="region of interest" description="Disordered" evidence="2">
    <location>
        <begin position="188"/>
        <end position="207"/>
    </location>
</feature>
<protein>
    <recommendedName>
        <fullName evidence="3">MobA-like NTP transferase domain-containing protein</fullName>
    </recommendedName>
</protein>
<organism evidence="4 5">
    <name type="scientific">Paracoccus mutanolyticus</name>
    <dbReference type="NCBI Taxonomy" id="1499308"/>
    <lineage>
        <taxon>Bacteria</taxon>
        <taxon>Pseudomonadati</taxon>
        <taxon>Pseudomonadota</taxon>
        <taxon>Alphaproteobacteria</taxon>
        <taxon>Rhodobacterales</taxon>
        <taxon>Paracoccaceae</taxon>
        <taxon>Paracoccus</taxon>
    </lineage>
</organism>
<gene>
    <name evidence="4" type="ORF">DPM13_02320</name>
</gene>
<dbReference type="Proteomes" id="UP000249922">
    <property type="component" value="Chromosome"/>
</dbReference>
<dbReference type="PANTHER" id="PTHR43777">
    <property type="entry name" value="MOLYBDENUM COFACTOR CYTIDYLYLTRANSFERASE"/>
    <property type="match status" value="1"/>
</dbReference>
<sequence>MWLRRPRRRDAGLSRHDGRAAGGRAIAPLRRARQASGAGRGQALVCHPARALAGLGCGGLAAVLSSDAVAAALPPGFQPIRIAPDQPMARSLQAALDHARRAGAGRLLICLGDMPGVTGATLARLLARPGDAACVQGGRRLPPVVIAAHSFAAVAALAQGDRGARDFIAALPPGALVPISATEARDIDTPADLGSLPGGRDTVGPGG</sequence>
<evidence type="ECO:0000313" key="5">
    <source>
        <dbReference type="Proteomes" id="UP000249922"/>
    </source>
</evidence>
<evidence type="ECO:0000313" key="4">
    <source>
        <dbReference type="EMBL" id="AWX92460.1"/>
    </source>
</evidence>
<dbReference type="Gene3D" id="3.90.550.10">
    <property type="entry name" value="Spore Coat Polysaccharide Biosynthesis Protein SpsA, Chain A"/>
    <property type="match status" value="1"/>
</dbReference>
<dbReference type="EMBL" id="CP030239">
    <property type="protein sequence ID" value="AWX92460.1"/>
    <property type="molecule type" value="Genomic_DNA"/>
</dbReference>
<evidence type="ECO:0000256" key="1">
    <source>
        <dbReference type="ARBA" id="ARBA00022842"/>
    </source>
</evidence>
<evidence type="ECO:0000256" key="2">
    <source>
        <dbReference type="SAM" id="MobiDB-lite"/>
    </source>
</evidence>
<feature type="domain" description="MobA-like NTP transferase" evidence="3">
    <location>
        <begin position="40"/>
        <end position="171"/>
    </location>
</feature>
<dbReference type="PANTHER" id="PTHR43777:SF1">
    <property type="entry name" value="MOLYBDENUM COFACTOR CYTIDYLYLTRANSFERASE"/>
    <property type="match status" value="1"/>
</dbReference>
<dbReference type="InterPro" id="IPR025877">
    <property type="entry name" value="MobA-like_NTP_Trfase"/>
</dbReference>
<reference evidence="4 5" key="1">
    <citation type="submission" date="2018-06" db="EMBL/GenBank/DDBJ databases">
        <title>Complete genome sequence of Paracoccus mutanolyticus strain RSP-02 isolated from cellulosic waste.</title>
        <authorList>
            <person name="Amrutha R.N."/>
            <person name="Shrivastav A."/>
            <person name="Buddana S.K."/>
            <person name="Deshpande U."/>
            <person name="Prakasham R.S."/>
        </authorList>
    </citation>
    <scope>NUCLEOTIDE SEQUENCE [LARGE SCALE GENOMIC DNA]</scope>
    <source>
        <strain evidence="4 5">RSP-02</strain>
    </source>
</reference>
<dbReference type="SUPFAM" id="SSF53448">
    <property type="entry name" value="Nucleotide-diphospho-sugar transferases"/>
    <property type="match status" value="1"/>
</dbReference>